<protein>
    <submittedName>
        <fullName evidence="3">Uncharacterized protein</fullName>
    </submittedName>
</protein>
<name>A0A3L6S8Q1_PANMI</name>
<dbReference type="AlphaFoldDB" id="A0A3L6S8Q1"/>
<dbReference type="Proteomes" id="UP000275267">
    <property type="component" value="Unassembled WGS sequence"/>
</dbReference>
<keyword evidence="1" id="KW-0472">Membrane</keyword>
<accession>A0A3L6S8Q1</accession>
<evidence type="ECO:0000313" key="4">
    <source>
        <dbReference type="Proteomes" id="UP000275267"/>
    </source>
</evidence>
<feature type="chain" id="PRO_5018173123" evidence="2">
    <location>
        <begin position="28"/>
        <end position="266"/>
    </location>
</feature>
<keyword evidence="4" id="KW-1185">Reference proteome</keyword>
<keyword evidence="1" id="KW-0812">Transmembrane</keyword>
<keyword evidence="1" id="KW-1133">Transmembrane helix</keyword>
<reference evidence="4" key="1">
    <citation type="journal article" date="2019" name="Nat. Commun.">
        <title>The genome of broomcorn millet.</title>
        <authorList>
            <person name="Zou C."/>
            <person name="Miki D."/>
            <person name="Li D."/>
            <person name="Tang Q."/>
            <person name="Xiao L."/>
            <person name="Rajput S."/>
            <person name="Deng P."/>
            <person name="Jia W."/>
            <person name="Huang R."/>
            <person name="Zhang M."/>
            <person name="Sun Y."/>
            <person name="Hu J."/>
            <person name="Fu X."/>
            <person name="Schnable P.S."/>
            <person name="Li F."/>
            <person name="Zhang H."/>
            <person name="Feng B."/>
            <person name="Zhu X."/>
            <person name="Liu R."/>
            <person name="Schnable J.C."/>
            <person name="Zhu J.-K."/>
            <person name="Zhang H."/>
        </authorList>
    </citation>
    <scope>NUCLEOTIDE SEQUENCE [LARGE SCALE GENOMIC DNA]</scope>
</reference>
<gene>
    <name evidence="3" type="ORF">C2845_PM02G40130</name>
</gene>
<feature type="signal peptide" evidence="2">
    <location>
        <begin position="1"/>
        <end position="27"/>
    </location>
</feature>
<dbReference type="PANTHER" id="PTHR35107:SF2">
    <property type="entry name" value="EXPRESSED PROTEIN"/>
    <property type="match status" value="1"/>
</dbReference>
<keyword evidence="2" id="KW-0732">Signal</keyword>
<proteinExistence type="predicted"/>
<feature type="transmembrane region" description="Helical" evidence="1">
    <location>
        <begin position="101"/>
        <end position="126"/>
    </location>
</feature>
<evidence type="ECO:0000256" key="1">
    <source>
        <dbReference type="SAM" id="Phobius"/>
    </source>
</evidence>
<evidence type="ECO:0000256" key="2">
    <source>
        <dbReference type="SAM" id="SignalP"/>
    </source>
</evidence>
<dbReference type="PANTHER" id="PTHR35107">
    <property type="entry name" value="EXPRESSED PROTEIN"/>
    <property type="match status" value="1"/>
</dbReference>
<evidence type="ECO:0000313" key="3">
    <source>
        <dbReference type="EMBL" id="RLN17301.1"/>
    </source>
</evidence>
<sequence length="266" mass="27740">MAAAGKLLLLAAVAAVSLIAASPAADARPCGHAQTLLISFSSVSRPNPDPTNPAPLTTTVVTVLRVRRLGPHQIRRTEALPAAAASESEVASSVQERAKDILVVVSGLLFGFGCGALTAATMYLVWSLIASTCASGYDDFYSDDEDQLSDSESPKKAGYVIIHDAEEYGAGSPYYFVGSATSRATKIWEMLMSEGRGKLQYIQGDARLARRGQLPASAAFSSSAAHLFLGLHPVLAESPSVFCSPPPPPPPPPDGLHPVLAATLPS</sequence>
<dbReference type="EMBL" id="PQIB02000005">
    <property type="protein sequence ID" value="RLN17301.1"/>
    <property type="molecule type" value="Genomic_DNA"/>
</dbReference>
<organism evidence="3 4">
    <name type="scientific">Panicum miliaceum</name>
    <name type="common">Proso millet</name>
    <name type="synonym">Broomcorn millet</name>
    <dbReference type="NCBI Taxonomy" id="4540"/>
    <lineage>
        <taxon>Eukaryota</taxon>
        <taxon>Viridiplantae</taxon>
        <taxon>Streptophyta</taxon>
        <taxon>Embryophyta</taxon>
        <taxon>Tracheophyta</taxon>
        <taxon>Spermatophyta</taxon>
        <taxon>Magnoliopsida</taxon>
        <taxon>Liliopsida</taxon>
        <taxon>Poales</taxon>
        <taxon>Poaceae</taxon>
        <taxon>PACMAD clade</taxon>
        <taxon>Panicoideae</taxon>
        <taxon>Panicodae</taxon>
        <taxon>Paniceae</taxon>
        <taxon>Panicinae</taxon>
        <taxon>Panicum</taxon>
        <taxon>Panicum sect. Panicum</taxon>
    </lineage>
</organism>
<dbReference type="OrthoDB" id="769005at2759"/>
<comment type="caution">
    <text evidence="3">The sequence shown here is derived from an EMBL/GenBank/DDBJ whole genome shotgun (WGS) entry which is preliminary data.</text>
</comment>
<dbReference type="STRING" id="4540.A0A3L6S8Q1"/>